<proteinExistence type="predicted"/>
<organism evidence="2 3">
    <name type="scientific">Streptomyces longispororuber</name>
    <dbReference type="NCBI Taxonomy" id="68230"/>
    <lineage>
        <taxon>Bacteria</taxon>
        <taxon>Bacillati</taxon>
        <taxon>Actinomycetota</taxon>
        <taxon>Actinomycetes</taxon>
        <taxon>Kitasatosporales</taxon>
        <taxon>Streptomycetaceae</taxon>
        <taxon>Streptomyces</taxon>
    </lineage>
</organism>
<dbReference type="AlphaFoldDB" id="A0A919A3C4"/>
<evidence type="ECO:0000313" key="2">
    <source>
        <dbReference type="EMBL" id="GHE84430.1"/>
    </source>
</evidence>
<evidence type="ECO:0000256" key="1">
    <source>
        <dbReference type="SAM" id="MobiDB-lite"/>
    </source>
</evidence>
<keyword evidence="3" id="KW-1185">Reference proteome</keyword>
<name>A0A919A3C4_9ACTN</name>
<accession>A0A919A3C4</accession>
<gene>
    <name evidence="2" type="ORF">GCM10018785_60550</name>
</gene>
<evidence type="ECO:0000313" key="3">
    <source>
        <dbReference type="Proteomes" id="UP000608024"/>
    </source>
</evidence>
<feature type="region of interest" description="Disordered" evidence="1">
    <location>
        <begin position="1"/>
        <end position="27"/>
    </location>
</feature>
<sequence>MLRRDAPPAGAQKVAERPLGVPHSLDKRASAPVPATFRGALHVIHAVHAFQYGFQYGWPWQYQDRRSAGRTGCWLPGAVRESVGA</sequence>
<protein>
    <submittedName>
        <fullName evidence="2">Uncharacterized protein</fullName>
    </submittedName>
</protein>
<reference evidence="2" key="1">
    <citation type="journal article" date="2014" name="Int. J. Syst. Evol. Microbiol.">
        <title>Complete genome sequence of Corynebacterium casei LMG S-19264T (=DSM 44701T), isolated from a smear-ripened cheese.</title>
        <authorList>
            <consortium name="US DOE Joint Genome Institute (JGI-PGF)"/>
            <person name="Walter F."/>
            <person name="Albersmeier A."/>
            <person name="Kalinowski J."/>
            <person name="Ruckert C."/>
        </authorList>
    </citation>
    <scope>NUCLEOTIDE SEQUENCE</scope>
    <source>
        <strain evidence="2">JCM 4784</strain>
    </source>
</reference>
<comment type="caution">
    <text evidence="2">The sequence shown here is derived from an EMBL/GenBank/DDBJ whole genome shotgun (WGS) entry which is preliminary data.</text>
</comment>
<reference evidence="2" key="2">
    <citation type="submission" date="2020-09" db="EMBL/GenBank/DDBJ databases">
        <authorList>
            <person name="Sun Q."/>
            <person name="Ohkuma M."/>
        </authorList>
    </citation>
    <scope>NUCLEOTIDE SEQUENCE</scope>
    <source>
        <strain evidence="2">JCM 4784</strain>
    </source>
</reference>
<dbReference type="Proteomes" id="UP000608024">
    <property type="component" value="Unassembled WGS sequence"/>
</dbReference>
<dbReference type="EMBL" id="BNBT01000134">
    <property type="protein sequence ID" value="GHE84430.1"/>
    <property type="molecule type" value="Genomic_DNA"/>
</dbReference>